<evidence type="ECO:0000313" key="2">
    <source>
        <dbReference type="EMBL" id="MPC35144.1"/>
    </source>
</evidence>
<evidence type="ECO:0000256" key="1">
    <source>
        <dbReference type="SAM" id="MobiDB-lite"/>
    </source>
</evidence>
<feature type="compositionally biased region" description="Polar residues" evidence="1">
    <location>
        <begin position="12"/>
        <end position="24"/>
    </location>
</feature>
<accession>A0A5B7ES09</accession>
<sequence length="81" mass="8861">MQAEVLVAPAATPSTARMTTTPEHQTLPARRAPSWALLRGGSAYMHPGCAVGSYCDLDEGRWSSWYDVLHKHDHSVRVTLG</sequence>
<dbReference type="Proteomes" id="UP000324222">
    <property type="component" value="Unassembled WGS sequence"/>
</dbReference>
<reference evidence="2 3" key="1">
    <citation type="submission" date="2019-05" db="EMBL/GenBank/DDBJ databases">
        <title>Another draft genome of Portunus trituberculatus and its Hox gene families provides insights of decapod evolution.</title>
        <authorList>
            <person name="Jeong J.-H."/>
            <person name="Song I."/>
            <person name="Kim S."/>
            <person name="Choi T."/>
            <person name="Kim D."/>
            <person name="Ryu S."/>
            <person name="Kim W."/>
        </authorList>
    </citation>
    <scope>NUCLEOTIDE SEQUENCE [LARGE SCALE GENOMIC DNA]</scope>
    <source>
        <tissue evidence="2">Muscle</tissue>
    </source>
</reference>
<name>A0A5B7ES09_PORTR</name>
<gene>
    <name evidence="2" type="ORF">E2C01_028561</name>
</gene>
<feature type="region of interest" description="Disordered" evidence="1">
    <location>
        <begin position="1"/>
        <end position="24"/>
    </location>
</feature>
<dbReference type="EMBL" id="VSRR010003209">
    <property type="protein sequence ID" value="MPC35144.1"/>
    <property type="molecule type" value="Genomic_DNA"/>
</dbReference>
<comment type="caution">
    <text evidence="2">The sequence shown here is derived from an EMBL/GenBank/DDBJ whole genome shotgun (WGS) entry which is preliminary data.</text>
</comment>
<dbReference type="AlphaFoldDB" id="A0A5B7ES09"/>
<organism evidence="2 3">
    <name type="scientific">Portunus trituberculatus</name>
    <name type="common">Swimming crab</name>
    <name type="synonym">Neptunus trituberculatus</name>
    <dbReference type="NCBI Taxonomy" id="210409"/>
    <lineage>
        <taxon>Eukaryota</taxon>
        <taxon>Metazoa</taxon>
        <taxon>Ecdysozoa</taxon>
        <taxon>Arthropoda</taxon>
        <taxon>Crustacea</taxon>
        <taxon>Multicrustacea</taxon>
        <taxon>Malacostraca</taxon>
        <taxon>Eumalacostraca</taxon>
        <taxon>Eucarida</taxon>
        <taxon>Decapoda</taxon>
        <taxon>Pleocyemata</taxon>
        <taxon>Brachyura</taxon>
        <taxon>Eubrachyura</taxon>
        <taxon>Portunoidea</taxon>
        <taxon>Portunidae</taxon>
        <taxon>Portuninae</taxon>
        <taxon>Portunus</taxon>
    </lineage>
</organism>
<protein>
    <submittedName>
        <fullName evidence="2">Uncharacterized protein</fullName>
    </submittedName>
</protein>
<evidence type="ECO:0000313" key="3">
    <source>
        <dbReference type="Proteomes" id="UP000324222"/>
    </source>
</evidence>
<keyword evidence="3" id="KW-1185">Reference proteome</keyword>
<proteinExistence type="predicted"/>